<evidence type="ECO:0000313" key="2">
    <source>
        <dbReference type="EMBL" id="KAK5093231.1"/>
    </source>
</evidence>
<dbReference type="Proteomes" id="UP001345013">
    <property type="component" value="Unassembled WGS sequence"/>
</dbReference>
<proteinExistence type="predicted"/>
<dbReference type="EMBL" id="JAVRRG010000046">
    <property type="protein sequence ID" value="KAK5093231.1"/>
    <property type="molecule type" value="Genomic_DNA"/>
</dbReference>
<feature type="compositionally biased region" description="Low complexity" evidence="1">
    <location>
        <begin position="95"/>
        <end position="106"/>
    </location>
</feature>
<organism evidence="2 3">
    <name type="scientific">Lithohypha guttulata</name>
    <dbReference type="NCBI Taxonomy" id="1690604"/>
    <lineage>
        <taxon>Eukaryota</taxon>
        <taxon>Fungi</taxon>
        <taxon>Dikarya</taxon>
        <taxon>Ascomycota</taxon>
        <taxon>Pezizomycotina</taxon>
        <taxon>Eurotiomycetes</taxon>
        <taxon>Chaetothyriomycetidae</taxon>
        <taxon>Chaetothyriales</taxon>
        <taxon>Trichomeriaceae</taxon>
        <taxon>Lithohypha</taxon>
    </lineage>
</organism>
<evidence type="ECO:0000313" key="3">
    <source>
        <dbReference type="Proteomes" id="UP001345013"/>
    </source>
</evidence>
<reference evidence="2 3" key="1">
    <citation type="submission" date="2023-08" db="EMBL/GenBank/DDBJ databases">
        <title>Black Yeasts Isolated from many extreme environments.</title>
        <authorList>
            <person name="Coleine C."/>
            <person name="Stajich J.E."/>
            <person name="Selbmann L."/>
        </authorList>
    </citation>
    <scope>NUCLEOTIDE SEQUENCE [LARGE SCALE GENOMIC DNA]</scope>
    <source>
        <strain evidence="2 3">CCFEE 5885</strain>
    </source>
</reference>
<protein>
    <submittedName>
        <fullName evidence="2">Uncharacterized protein</fullName>
    </submittedName>
</protein>
<comment type="caution">
    <text evidence="2">The sequence shown here is derived from an EMBL/GenBank/DDBJ whole genome shotgun (WGS) entry which is preliminary data.</text>
</comment>
<sequence>MSQHWDMVNVDLPQFPPEEADMSIFDTIDPSPPHDTDMTEDDHRISRLGGERGRLVNHSAPPINRRGFPSQAAPNRPQSTLSQSATMQPSQAQFQRGLRSGSSSQGPHMLQHQHSAQFQRISQLQQSSQLPQNAQHSSHQQAYLLPPHLSSDDHLPGSAHTTEMFRVLRDSLLHTQKELSDHKELSGHFLQQANGVDTTERLDRLEGVAAQLGKDLKKISNIVDNISTWIVRFQDDNASNGQM</sequence>
<feature type="compositionally biased region" description="Low complexity" evidence="1">
    <location>
        <begin position="115"/>
        <end position="135"/>
    </location>
</feature>
<gene>
    <name evidence="2" type="ORF">LTR24_004492</name>
</gene>
<feature type="region of interest" description="Disordered" evidence="1">
    <location>
        <begin position="22"/>
        <end position="140"/>
    </location>
</feature>
<feature type="compositionally biased region" description="Polar residues" evidence="1">
    <location>
        <begin position="72"/>
        <end position="94"/>
    </location>
</feature>
<keyword evidence="3" id="KW-1185">Reference proteome</keyword>
<evidence type="ECO:0000256" key="1">
    <source>
        <dbReference type="SAM" id="MobiDB-lite"/>
    </source>
</evidence>
<accession>A0ABR0KBW9</accession>
<feature type="compositionally biased region" description="Basic and acidic residues" evidence="1">
    <location>
        <begin position="32"/>
        <end position="54"/>
    </location>
</feature>
<name>A0ABR0KBW9_9EURO</name>